<organism evidence="1 2">
    <name type="scientific">Haloarcula nitratireducens</name>
    <dbReference type="NCBI Taxonomy" id="2487749"/>
    <lineage>
        <taxon>Archaea</taxon>
        <taxon>Methanobacteriati</taxon>
        <taxon>Methanobacteriota</taxon>
        <taxon>Stenosarchaea group</taxon>
        <taxon>Halobacteria</taxon>
        <taxon>Halobacteriales</taxon>
        <taxon>Haloarculaceae</taxon>
        <taxon>Haloarcula</taxon>
    </lineage>
</organism>
<dbReference type="Pfam" id="PF07366">
    <property type="entry name" value="SnoaL"/>
    <property type="match status" value="1"/>
</dbReference>
<dbReference type="PANTHER" id="PTHR38436">
    <property type="entry name" value="POLYKETIDE CYCLASE SNOAL-LIKE DOMAIN"/>
    <property type="match status" value="1"/>
</dbReference>
<gene>
    <name evidence="1" type="ORF">EGH23_24025</name>
</gene>
<evidence type="ECO:0000313" key="2">
    <source>
        <dbReference type="Proteomes" id="UP001430455"/>
    </source>
</evidence>
<keyword evidence="2" id="KW-1185">Reference proteome</keyword>
<dbReference type="Proteomes" id="UP001430455">
    <property type="component" value="Unassembled WGS sequence"/>
</dbReference>
<dbReference type="GO" id="GO:0030638">
    <property type="term" value="P:polyketide metabolic process"/>
    <property type="evidence" value="ECO:0007669"/>
    <property type="project" value="InterPro"/>
</dbReference>
<dbReference type="AlphaFoldDB" id="A0AAW4PJL2"/>
<sequence>MTTTTIQENKNLVRQFISEANDQNYDQVAELFSADYLRHDPDAGVDERGPEPFIGALQRLHEAFPDSEVHIGELIAENDIVAFEGTMTGTHEGSFRGVAPTHKQMEIPGNAMHRISDGKISETWATWNFLAGLQQLDTIDESVE</sequence>
<dbReference type="InterPro" id="IPR032710">
    <property type="entry name" value="NTF2-like_dom_sf"/>
</dbReference>
<name>A0AAW4PJL2_9EURY</name>
<dbReference type="EMBL" id="RKLT01000033">
    <property type="protein sequence ID" value="MBX0297937.1"/>
    <property type="molecule type" value="Genomic_DNA"/>
</dbReference>
<dbReference type="SUPFAM" id="SSF54427">
    <property type="entry name" value="NTF2-like"/>
    <property type="match status" value="1"/>
</dbReference>
<accession>A0AAW4PJL2</accession>
<reference evidence="1 2" key="1">
    <citation type="submission" date="2021-06" db="EMBL/GenBank/DDBJ databases">
        <title>Halomicroarcula sp. a new haloarchaeum isolated from saline soil.</title>
        <authorList>
            <person name="Duran-Viseras A."/>
            <person name="Sanchez-Porro C."/>
            <person name="Ventosa A."/>
        </authorList>
    </citation>
    <scope>NUCLEOTIDE SEQUENCE [LARGE SCALE GENOMIC DNA]</scope>
    <source>
        <strain evidence="1 2">F27</strain>
    </source>
</reference>
<comment type="caution">
    <text evidence="1">The sequence shown here is derived from an EMBL/GenBank/DDBJ whole genome shotgun (WGS) entry which is preliminary data.</text>
</comment>
<evidence type="ECO:0000313" key="1">
    <source>
        <dbReference type="EMBL" id="MBX0297937.1"/>
    </source>
</evidence>
<dbReference type="PANTHER" id="PTHR38436:SF1">
    <property type="entry name" value="ESTER CYCLASE"/>
    <property type="match status" value="1"/>
</dbReference>
<proteinExistence type="predicted"/>
<protein>
    <submittedName>
        <fullName evidence="1">Ester cyclase</fullName>
    </submittedName>
</protein>
<dbReference type="Gene3D" id="3.10.450.50">
    <property type="match status" value="1"/>
</dbReference>
<dbReference type="RefSeq" id="WP_220582519.1">
    <property type="nucleotide sequence ID" value="NZ_RKLT01000033.1"/>
</dbReference>
<dbReference type="InterPro" id="IPR009959">
    <property type="entry name" value="Cyclase_SnoaL-like"/>
</dbReference>